<name>A0A7I8IXT7_SPIIN</name>
<dbReference type="Proteomes" id="UP001189122">
    <property type="component" value="Unassembled WGS sequence"/>
</dbReference>
<gene>
    <name evidence="1" type="ORF">SI7747_07009210</name>
</gene>
<protein>
    <submittedName>
        <fullName evidence="1">Uncharacterized protein</fullName>
    </submittedName>
</protein>
<evidence type="ECO:0000313" key="1">
    <source>
        <dbReference type="EMBL" id="CAA2623271.1"/>
    </source>
</evidence>
<dbReference type="AlphaFoldDB" id="A0A7I8IXT7"/>
<dbReference type="EMBL" id="CACRZD030000007">
    <property type="protein sequence ID" value="CAA6662825.1"/>
    <property type="molecule type" value="Genomic_DNA"/>
</dbReference>
<keyword evidence="2" id="KW-1185">Reference proteome</keyword>
<dbReference type="EMBL" id="LR743594">
    <property type="protein sequence ID" value="CAA2623271.1"/>
    <property type="molecule type" value="Genomic_DNA"/>
</dbReference>
<organism evidence="1">
    <name type="scientific">Spirodela intermedia</name>
    <name type="common">Intermediate duckweed</name>
    <dbReference type="NCBI Taxonomy" id="51605"/>
    <lineage>
        <taxon>Eukaryota</taxon>
        <taxon>Viridiplantae</taxon>
        <taxon>Streptophyta</taxon>
        <taxon>Embryophyta</taxon>
        <taxon>Tracheophyta</taxon>
        <taxon>Spermatophyta</taxon>
        <taxon>Magnoliopsida</taxon>
        <taxon>Liliopsida</taxon>
        <taxon>Araceae</taxon>
        <taxon>Lemnoideae</taxon>
        <taxon>Spirodela</taxon>
    </lineage>
</organism>
<sequence>MVETVSIPHNELTMENLRHQLGHLMAVLAHSQVLHNPNRGPRAGLHHPKSYGELLAVLGQSTVLLLLLYVEQHLPCPAHIPGSSYPLKNLFPHLLNFSNLRVRLVPRDKKMGPAIQLYEAVSQFLLHSPLLHCTPQFRNTFPLTSLGADYLPYPLPHCRVPVDPTGSEKRTPNRTIRLHRHFQHKSFGFLEFPRTTKRSTMHP</sequence>
<proteinExistence type="predicted"/>
<reference evidence="1 2" key="1">
    <citation type="submission" date="2019-12" db="EMBL/GenBank/DDBJ databases">
        <authorList>
            <person name="Scholz U."/>
            <person name="Mascher M."/>
            <person name="Fiebig A."/>
        </authorList>
    </citation>
    <scope>NUCLEOTIDE SEQUENCE</scope>
</reference>
<evidence type="ECO:0000313" key="2">
    <source>
        <dbReference type="Proteomes" id="UP001189122"/>
    </source>
</evidence>
<accession>A0A7I8IXT7</accession>